<protein>
    <recommendedName>
        <fullName evidence="2">Protein kinase domain-containing protein</fullName>
    </recommendedName>
</protein>
<sequence length="385" mass="43060">MTAPLEMHVGQLGQTQQLARGGTATIYLVPDLRLSGFNGVRFVYKKYKEATKLGAGPSLTTGLSNFVRFRDRLPSTQRDAWDARIIWPVSVVLDENGAADGVIMRLIPDQYFHDFTKRAGGVNRKPREIETLFGDDETALRKGLTKVDLTTRFRLIRAIAAAYGMMHKENVVVGDISGRNIIYDPDPARPTIMVVDVDSARIRGNRAVFGMQPHTPNWQPPEALAASAALMRATKSNPPMPDDDRDRLRNRWSIQSTQTDVYKFALMVVRILDNGRGGAVNRDPHKARRILKAQAGDEAADLLDASLAENEKQRPTMRQWYDLLQQRRAGRHGRPAPPRPRPQAAGPATAQPDNQYLANGHRVGKWQWVEGQGWVRQSLGARHNP</sequence>
<proteinExistence type="predicted"/>
<feature type="domain" description="Protein kinase" evidence="2">
    <location>
        <begin position="12"/>
        <end position="324"/>
    </location>
</feature>
<keyword evidence="4" id="KW-1185">Reference proteome</keyword>
<comment type="caution">
    <text evidence="3">The sequence shown here is derived from an EMBL/GenBank/DDBJ whole genome shotgun (WGS) entry which is preliminary data.</text>
</comment>
<accession>A0A561VHB5</accession>
<dbReference type="OrthoDB" id="3700382at2"/>
<dbReference type="InterPro" id="IPR000719">
    <property type="entry name" value="Prot_kinase_dom"/>
</dbReference>
<dbReference type="SUPFAM" id="SSF56112">
    <property type="entry name" value="Protein kinase-like (PK-like)"/>
    <property type="match status" value="1"/>
</dbReference>
<dbReference type="RefSeq" id="WP_154943264.1">
    <property type="nucleotide sequence ID" value="NZ_VIXA01000005.1"/>
</dbReference>
<dbReference type="PROSITE" id="PS50011">
    <property type="entry name" value="PROTEIN_KINASE_DOM"/>
    <property type="match status" value="1"/>
</dbReference>
<dbReference type="GO" id="GO:0005524">
    <property type="term" value="F:ATP binding"/>
    <property type="evidence" value="ECO:0007669"/>
    <property type="project" value="InterPro"/>
</dbReference>
<dbReference type="Proteomes" id="UP000319927">
    <property type="component" value="Unassembled WGS sequence"/>
</dbReference>
<feature type="compositionally biased region" description="Low complexity" evidence="1">
    <location>
        <begin position="342"/>
        <end position="352"/>
    </location>
</feature>
<dbReference type="InterPro" id="IPR011009">
    <property type="entry name" value="Kinase-like_dom_sf"/>
</dbReference>
<reference evidence="3 4" key="1">
    <citation type="submission" date="2019-06" db="EMBL/GenBank/DDBJ databases">
        <title>Sequencing the genomes of 1000 actinobacteria strains.</title>
        <authorList>
            <person name="Klenk H.-P."/>
        </authorList>
    </citation>
    <scope>NUCLEOTIDE SEQUENCE [LARGE SCALE GENOMIC DNA]</scope>
    <source>
        <strain evidence="3 4">DSM 102131</strain>
    </source>
</reference>
<dbReference type="Gene3D" id="1.10.510.10">
    <property type="entry name" value="Transferase(Phosphotransferase) domain 1"/>
    <property type="match status" value="1"/>
</dbReference>
<organism evidence="3 4">
    <name type="scientific">Micromonospora palomenae</name>
    <dbReference type="NCBI Taxonomy" id="1461247"/>
    <lineage>
        <taxon>Bacteria</taxon>
        <taxon>Bacillati</taxon>
        <taxon>Actinomycetota</taxon>
        <taxon>Actinomycetes</taxon>
        <taxon>Micromonosporales</taxon>
        <taxon>Micromonosporaceae</taxon>
        <taxon>Micromonospora</taxon>
    </lineage>
</organism>
<evidence type="ECO:0000313" key="3">
    <source>
        <dbReference type="EMBL" id="TWG11012.1"/>
    </source>
</evidence>
<feature type="region of interest" description="Disordered" evidence="1">
    <location>
        <begin position="329"/>
        <end position="361"/>
    </location>
</feature>
<evidence type="ECO:0000256" key="1">
    <source>
        <dbReference type="SAM" id="MobiDB-lite"/>
    </source>
</evidence>
<evidence type="ECO:0000259" key="2">
    <source>
        <dbReference type="PROSITE" id="PS50011"/>
    </source>
</evidence>
<evidence type="ECO:0000313" key="4">
    <source>
        <dbReference type="Proteomes" id="UP000319927"/>
    </source>
</evidence>
<gene>
    <name evidence="3" type="ORF">FHX75_15100</name>
</gene>
<dbReference type="AlphaFoldDB" id="A0A561VHB5"/>
<dbReference type="EMBL" id="VIXA01000005">
    <property type="protein sequence ID" value="TWG11012.1"/>
    <property type="molecule type" value="Genomic_DNA"/>
</dbReference>
<dbReference type="GO" id="GO:0004672">
    <property type="term" value="F:protein kinase activity"/>
    <property type="evidence" value="ECO:0007669"/>
    <property type="project" value="InterPro"/>
</dbReference>
<name>A0A561VHB5_9ACTN</name>